<gene>
    <name evidence="1" type="ORF">MNOR_LOCUS34171</name>
</gene>
<evidence type="ECO:0000313" key="1">
    <source>
        <dbReference type="EMBL" id="CAL4171620.1"/>
    </source>
</evidence>
<reference evidence="1 2" key="1">
    <citation type="submission" date="2024-05" db="EMBL/GenBank/DDBJ databases">
        <authorList>
            <person name="Wallberg A."/>
        </authorList>
    </citation>
    <scope>NUCLEOTIDE SEQUENCE [LARGE SCALE GENOMIC DNA]</scope>
</reference>
<comment type="caution">
    <text evidence="1">The sequence shown here is derived from an EMBL/GenBank/DDBJ whole genome shotgun (WGS) entry which is preliminary data.</text>
</comment>
<organism evidence="1 2">
    <name type="scientific">Meganyctiphanes norvegica</name>
    <name type="common">Northern krill</name>
    <name type="synonym">Thysanopoda norvegica</name>
    <dbReference type="NCBI Taxonomy" id="48144"/>
    <lineage>
        <taxon>Eukaryota</taxon>
        <taxon>Metazoa</taxon>
        <taxon>Ecdysozoa</taxon>
        <taxon>Arthropoda</taxon>
        <taxon>Crustacea</taxon>
        <taxon>Multicrustacea</taxon>
        <taxon>Malacostraca</taxon>
        <taxon>Eumalacostraca</taxon>
        <taxon>Eucarida</taxon>
        <taxon>Euphausiacea</taxon>
        <taxon>Euphausiidae</taxon>
        <taxon>Meganyctiphanes</taxon>
    </lineage>
</organism>
<dbReference type="PANTHER" id="PTHR33332">
    <property type="entry name" value="REVERSE TRANSCRIPTASE DOMAIN-CONTAINING PROTEIN"/>
    <property type="match status" value="1"/>
</dbReference>
<name>A0AAV2SA76_MEGNR</name>
<dbReference type="EMBL" id="CAXKWB010051699">
    <property type="protein sequence ID" value="CAL4171620.1"/>
    <property type="molecule type" value="Genomic_DNA"/>
</dbReference>
<protein>
    <submittedName>
        <fullName evidence="1">Uncharacterized protein</fullName>
    </submittedName>
</protein>
<feature type="non-terminal residue" evidence="1">
    <location>
        <position position="161"/>
    </location>
</feature>
<dbReference type="Proteomes" id="UP001497623">
    <property type="component" value="Unassembled WGS sequence"/>
</dbReference>
<dbReference type="AlphaFoldDB" id="A0AAV2SA76"/>
<sequence length="161" mass="19163">MYVCLWEYMYLCLCMHVFSMHIFMYKLVCVYICGEREMSAVSMLFHSHQTYTLSLSLSPNIENRLYKNPANETINKGNTVKDLGIISSSKLSFKEHIESVVMSSRRMNGMIFRTFHSREPDVMMRLFNTYLRSKMEYCCSIWSPTLQKEINELERIQKRFT</sequence>
<proteinExistence type="predicted"/>
<keyword evidence="2" id="KW-1185">Reference proteome</keyword>
<dbReference type="PRINTS" id="PR01345">
    <property type="entry name" value="CERVTRCPTASE"/>
</dbReference>
<accession>A0AAV2SA76</accession>
<evidence type="ECO:0000313" key="2">
    <source>
        <dbReference type="Proteomes" id="UP001497623"/>
    </source>
</evidence>